<feature type="signal peptide" evidence="3">
    <location>
        <begin position="1"/>
        <end position="27"/>
    </location>
</feature>
<accession>A0A0A0EBY4</accession>
<dbReference type="CDD" id="cd13861">
    <property type="entry name" value="CuRO_1_CumA_like"/>
    <property type="match status" value="1"/>
</dbReference>
<dbReference type="RefSeq" id="WP_043754575.1">
    <property type="nucleotide sequence ID" value="NZ_AQQX01000023.1"/>
</dbReference>
<keyword evidence="2" id="KW-0560">Oxidoreductase</keyword>
<dbReference type="InterPro" id="IPR011706">
    <property type="entry name" value="Cu-oxidase_C"/>
</dbReference>
<dbReference type="Pfam" id="PF07732">
    <property type="entry name" value="Cu-oxidase_3"/>
    <property type="match status" value="1"/>
</dbReference>
<dbReference type="Proteomes" id="UP000030004">
    <property type="component" value="Unassembled WGS sequence"/>
</dbReference>
<organism evidence="7 8">
    <name type="scientific">Pseudooceanicola atlanticus</name>
    <dbReference type="NCBI Taxonomy" id="1461694"/>
    <lineage>
        <taxon>Bacteria</taxon>
        <taxon>Pseudomonadati</taxon>
        <taxon>Pseudomonadota</taxon>
        <taxon>Alphaproteobacteria</taxon>
        <taxon>Rhodobacterales</taxon>
        <taxon>Paracoccaceae</taxon>
        <taxon>Pseudooceanicola</taxon>
    </lineage>
</organism>
<dbReference type="Pfam" id="PF07731">
    <property type="entry name" value="Cu-oxidase_2"/>
    <property type="match status" value="1"/>
</dbReference>
<dbReference type="InterPro" id="IPR001117">
    <property type="entry name" value="Cu-oxidase_2nd"/>
</dbReference>
<dbReference type="PANTHER" id="PTHR11709">
    <property type="entry name" value="MULTI-COPPER OXIDASE"/>
    <property type="match status" value="1"/>
</dbReference>
<feature type="domain" description="Plastocyanin-like" evidence="6">
    <location>
        <begin position="38"/>
        <end position="151"/>
    </location>
</feature>
<dbReference type="STRING" id="1461694.ATO9_22250"/>
<evidence type="ECO:0000313" key="7">
    <source>
        <dbReference type="EMBL" id="KGM46742.1"/>
    </source>
</evidence>
<evidence type="ECO:0000256" key="2">
    <source>
        <dbReference type="ARBA" id="ARBA00023002"/>
    </source>
</evidence>
<evidence type="ECO:0000256" key="3">
    <source>
        <dbReference type="SAM" id="SignalP"/>
    </source>
</evidence>
<evidence type="ECO:0000259" key="5">
    <source>
        <dbReference type="Pfam" id="PF07731"/>
    </source>
</evidence>
<evidence type="ECO:0000256" key="1">
    <source>
        <dbReference type="ARBA" id="ARBA00022723"/>
    </source>
</evidence>
<name>A0A0A0EBY4_9RHOB</name>
<dbReference type="GO" id="GO:0016491">
    <property type="term" value="F:oxidoreductase activity"/>
    <property type="evidence" value="ECO:0007669"/>
    <property type="project" value="UniProtKB-KW"/>
</dbReference>
<dbReference type="SUPFAM" id="SSF49503">
    <property type="entry name" value="Cupredoxins"/>
    <property type="match status" value="3"/>
</dbReference>
<dbReference type="InterPro" id="IPR045087">
    <property type="entry name" value="Cu-oxidase_fam"/>
</dbReference>
<evidence type="ECO:0000259" key="6">
    <source>
        <dbReference type="Pfam" id="PF07732"/>
    </source>
</evidence>
<evidence type="ECO:0000313" key="8">
    <source>
        <dbReference type="Proteomes" id="UP000030004"/>
    </source>
</evidence>
<gene>
    <name evidence="7" type="ORF">ATO9_22250</name>
</gene>
<dbReference type="NCBIfam" id="TIGR01409">
    <property type="entry name" value="TAT_signal_seq"/>
    <property type="match status" value="1"/>
</dbReference>
<dbReference type="EMBL" id="AQQX01000023">
    <property type="protein sequence ID" value="KGM46742.1"/>
    <property type="molecule type" value="Genomic_DNA"/>
</dbReference>
<keyword evidence="1" id="KW-0479">Metal-binding</keyword>
<proteinExistence type="predicted"/>
<feature type="domain" description="Plastocyanin-like" evidence="4">
    <location>
        <begin position="162"/>
        <end position="273"/>
    </location>
</feature>
<dbReference type="Pfam" id="PF00394">
    <property type="entry name" value="Cu-oxidase"/>
    <property type="match status" value="1"/>
</dbReference>
<dbReference type="InterPro" id="IPR011707">
    <property type="entry name" value="Cu-oxidase-like_N"/>
</dbReference>
<protein>
    <submittedName>
        <fullName evidence="7">Copper oxidase</fullName>
    </submittedName>
</protein>
<dbReference type="PROSITE" id="PS51318">
    <property type="entry name" value="TAT"/>
    <property type="match status" value="1"/>
</dbReference>
<dbReference type="eggNOG" id="COG2132">
    <property type="taxonomic scope" value="Bacteria"/>
</dbReference>
<feature type="chain" id="PRO_5001961892" evidence="3">
    <location>
        <begin position="28"/>
        <end position="464"/>
    </location>
</feature>
<dbReference type="InterPro" id="IPR019546">
    <property type="entry name" value="TAT_signal_bac_arc"/>
</dbReference>
<keyword evidence="3" id="KW-0732">Signal</keyword>
<dbReference type="InterPro" id="IPR006311">
    <property type="entry name" value="TAT_signal"/>
</dbReference>
<comment type="caution">
    <text evidence="7">The sequence shown here is derived from an EMBL/GenBank/DDBJ whole genome shotgun (WGS) entry which is preliminary data.</text>
</comment>
<dbReference type="AlphaFoldDB" id="A0A0A0EBY4"/>
<evidence type="ECO:0000259" key="4">
    <source>
        <dbReference type="Pfam" id="PF00394"/>
    </source>
</evidence>
<dbReference type="InterPro" id="IPR002355">
    <property type="entry name" value="Cu_oxidase_Cu_BS"/>
</dbReference>
<dbReference type="Gene3D" id="2.60.40.420">
    <property type="entry name" value="Cupredoxins - blue copper proteins"/>
    <property type="match status" value="3"/>
</dbReference>
<dbReference type="GO" id="GO:0005507">
    <property type="term" value="F:copper ion binding"/>
    <property type="evidence" value="ECO:0007669"/>
    <property type="project" value="InterPro"/>
</dbReference>
<dbReference type="PROSITE" id="PS00080">
    <property type="entry name" value="MULTICOPPER_OXIDASE2"/>
    <property type="match status" value="1"/>
</dbReference>
<dbReference type="InterPro" id="IPR008972">
    <property type="entry name" value="Cupredoxin"/>
</dbReference>
<dbReference type="OrthoDB" id="9757546at2"/>
<sequence>MKQTRRDFLRNATLAACAAAIPRSAYAATPFEDVVTKVARRQLLPDTYPETEIWGYDGLVPAPEIRVAQGDRVRRRFRNEVPDPSSVHWHGIRIDNAMDGVSGLTQKAVAPGETFDYDFVVPDAGTYWYHAHNRSYEQVARGLRGALIVEEVDGPDIDREEVIVLEDWLLDPESGQLFDNFEQPMMMSHGGRIGNFITTNGRYDLTLPAKRNERIRLRIINAASARIFPLRLSGFSGWTVAVDGMPTGQPQSVDGELILGPAQRVDLIVDVTEDEGGTAQLLRIGDDDQLTPLVSFLVNGTASSVPRGKPLPLPPNPAAHAPDLADARDLRLVMSGGAMGRMQSALLGGERLGFRQLAQAGKFWALNDVAEMTDTPLADLSLNEPVRLKIENQTVFPHAMHLHGMHFRELRPDGAFGPMRDTILLAGNESREIAFTADNPGKWLFHCHMLSHAASGMTTWIRVT</sequence>
<feature type="domain" description="Plastocyanin-like" evidence="5">
    <location>
        <begin position="360"/>
        <end position="463"/>
    </location>
</feature>
<keyword evidence="8" id="KW-1185">Reference proteome</keyword>
<reference evidence="7 8" key="1">
    <citation type="journal article" date="2015" name="Antonie Van Leeuwenhoek">
        <title>Pseudooceanicola atlanticus gen. nov. sp. nov., isolated from surface seawater of the Atlantic Ocean and reclassification of Oceanicola batsensis, Oceanicola marinus, Oceanicola nitratireducens, Oceanicola nanhaiensis, Oceanicola antarcticus and Oceanicola flagellatus, as Pseudooceanicola batsensis comb. nov., Pseudooceanicola marinus comb. nov., Pseudooceanicola nitratireducens comb. nov., Pseudooceanicola nanhaiensis comb. nov., Pseudooceanicola antarcticus comb. nov., and Pseudooceanicola flagellatus comb. nov.</title>
        <authorList>
            <person name="Lai Q."/>
            <person name="Li G."/>
            <person name="Liu X."/>
            <person name="Du Y."/>
            <person name="Sun F."/>
            <person name="Shao Z."/>
        </authorList>
    </citation>
    <scope>NUCLEOTIDE SEQUENCE [LARGE SCALE GENOMIC DNA]</scope>
    <source>
        <strain evidence="7 8">22II-s11g</strain>
    </source>
</reference>